<dbReference type="KEGG" id="doe:DENOEST_0781"/>
<protein>
    <recommendedName>
        <fullName evidence="3">Tetratricopeptide repeat protein</fullName>
    </recommendedName>
</protein>
<name>A0A6S6XPV1_9PROT</name>
<dbReference type="InterPro" id="IPR011990">
    <property type="entry name" value="TPR-like_helical_dom_sf"/>
</dbReference>
<dbReference type="AlphaFoldDB" id="A0A6S6XPV1"/>
<dbReference type="RefSeq" id="WP_183148197.1">
    <property type="nucleotide sequence ID" value="NZ_LR778301.1"/>
</dbReference>
<evidence type="ECO:0000313" key="2">
    <source>
        <dbReference type="Proteomes" id="UP000515733"/>
    </source>
</evidence>
<accession>A0A6S6XPV1</accession>
<dbReference type="Pfam" id="PF13174">
    <property type="entry name" value="TPR_6"/>
    <property type="match status" value="1"/>
</dbReference>
<dbReference type="InterPro" id="IPR019734">
    <property type="entry name" value="TPR_rpt"/>
</dbReference>
<dbReference type="Gene3D" id="1.25.40.10">
    <property type="entry name" value="Tetratricopeptide repeat domain"/>
    <property type="match status" value="2"/>
</dbReference>
<dbReference type="Pfam" id="PF13432">
    <property type="entry name" value="TPR_16"/>
    <property type="match status" value="1"/>
</dbReference>
<organism evidence="1 2">
    <name type="scientific">Denitratisoma oestradiolicum</name>
    <dbReference type="NCBI Taxonomy" id="311182"/>
    <lineage>
        <taxon>Bacteria</taxon>
        <taxon>Pseudomonadati</taxon>
        <taxon>Pseudomonadota</taxon>
        <taxon>Betaproteobacteria</taxon>
        <taxon>Nitrosomonadales</taxon>
        <taxon>Sterolibacteriaceae</taxon>
        <taxon>Denitratisoma</taxon>
    </lineage>
</organism>
<dbReference type="Proteomes" id="UP000515733">
    <property type="component" value="Chromosome"/>
</dbReference>
<gene>
    <name evidence="1" type="ORF">DENOEST_0781</name>
</gene>
<dbReference type="SUPFAM" id="SSF48452">
    <property type="entry name" value="TPR-like"/>
    <property type="match status" value="1"/>
</dbReference>
<reference evidence="1 2" key="1">
    <citation type="submission" date="2020-03" db="EMBL/GenBank/DDBJ databases">
        <authorList>
            <consortium name="Genoscope - CEA"/>
            <person name="William W."/>
        </authorList>
    </citation>
    <scope>NUCLEOTIDE SEQUENCE [LARGE SCALE GENOMIC DNA]</scope>
    <source>
        <strain evidence="2">DSM 16959</strain>
    </source>
</reference>
<evidence type="ECO:0008006" key="3">
    <source>
        <dbReference type="Google" id="ProtNLM"/>
    </source>
</evidence>
<sequence>MKISRLLQVLLVCATLGLSIPSHSADTLRPEIQKPLLAAQELIKTQKYEEALSKLKEAEAIPEPNDFESFLLAQLRGVAASGVGDYPIAARSFETVLNSGRVAPAERGKFIQQTAILHYKAQNFPASAKWFDTYFKEGGTDQDMHTIHGQALFLAGDYPASAQKILTVIAADESAGKTPAETQLNILANCYLKQKDFPGYANALEKLVVYYPTKERWADLINQIASKPNFTSSLGLDAGRLRLATGNVRGPGDYMNLAQSALDYFPAEARKIIEEGFAQNVLGTGTDAKSHLALRDKATKATAADQKTLATDEKKAAKAKDGTILVNVGFNYVTHGNTEKGIAMMEQGLQMGGVKSPDHARLHLGIAYLQANQKDKAIATFSTVQGTDGSGDLARLWIHHAKQALK</sequence>
<proteinExistence type="predicted"/>
<keyword evidence="2" id="KW-1185">Reference proteome</keyword>
<evidence type="ECO:0000313" key="1">
    <source>
        <dbReference type="EMBL" id="CAB1367946.1"/>
    </source>
</evidence>
<dbReference type="EMBL" id="LR778301">
    <property type="protein sequence ID" value="CAB1367946.1"/>
    <property type="molecule type" value="Genomic_DNA"/>
</dbReference>